<evidence type="ECO:0000313" key="5">
    <source>
        <dbReference type="EMBL" id="RZC19784.1"/>
    </source>
</evidence>
<keyword evidence="2 4" id="KW-0378">Hydrolase</keyword>
<dbReference type="InterPro" id="IPR002241">
    <property type="entry name" value="Glyco_hydro_27"/>
</dbReference>
<reference evidence="5 6" key="1">
    <citation type="submission" date="2018-09" db="EMBL/GenBank/DDBJ databases">
        <title>A high-quality reference genome of wild soybean provides a powerful tool to mine soybean genomes.</title>
        <authorList>
            <person name="Xie M."/>
            <person name="Chung C.Y.L."/>
            <person name="Li M.-W."/>
            <person name="Wong F.-L."/>
            <person name="Chan T.-F."/>
            <person name="Lam H.-M."/>
        </authorList>
    </citation>
    <scope>NUCLEOTIDE SEQUENCE [LARGE SCALE GENOMIC DNA]</scope>
    <source>
        <strain evidence="6">cv. W05</strain>
        <tissue evidence="5">Hypocotyl of etiolated seedlings</tissue>
    </source>
</reference>
<comment type="caution">
    <text evidence="5">The sequence shown here is derived from an EMBL/GenBank/DDBJ whole genome shotgun (WGS) entry which is preliminary data.</text>
</comment>
<dbReference type="GO" id="GO:0004557">
    <property type="term" value="F:alpha-galactosidase activity"/>
    <property type="evidence" value="ECO:0007669"/>
    <property type="project" value="UniProtKB-EC"/>
</dbReference>
<dbReference type="InterPro" id="IPR013785">
    <property type="entry name" value="Aldolase_TIM"/>
</dbReference>
<dbReference type="EC" id="3.2.1.22" evidence="4"/>
<evidence type="ECO:0000256" key="3">
    <source>
        <dbReference type="ARBA" id="ARBA00023295"/>
    </source>
</evidence>
<dbReference type="Pfam" id="PF16499">
    <property type="entry name" value="Melibiase_2"/>
    <property type="match status" value="1"/>
</dbReference>
<dbReference type="GO" id="GO:0009505">
    <property type="term" value="C:plant-type cell wall"/>
    <property type="evidence" value="ECO:0007669"/>
    <property type="project" value="TreeGrafter"/>
</dbReference>
<evidence type="ECO:0000256" key="4">
    <source>
        <dbReference type="RuleBase" id="RU361168"/>
    </source>
</evidence>
<accession>A0A445LA41</accession>
<comment type="catalytic activity">
    <reaction evidence="4">
        <text>Hydrolysis of terminal, non-reducing alpha-D-galactose residues in alpha-D-galactosides, including galactose oligosaccharides, galactomannans and galactolipids.</text>
        <dbReference type="EC" id="3.2.1.22"/>
    </reaction>
</comment>
<keyword evidence="6" id="KW-1185">Reference proteome</keyword>
<evidence type="ECO:0000256" key="1">
    <source>
        <dbReference type="ARBA" id="ARBA00009743"/>
    </source>
</evidence>
<protein>
    <recommendedName>
        <fullName evidence="4">Alpha-galactosidase</fullName>
        <ecNumber evidence="4">3.2.1.22</ecNumber>
    </recommendedName>
    <alternativeName>
        <fullName evidence="4">Melibiase</fullName>
    </alternativeName>
</protein>
<evidence type="ECO:0000256" key="2">
    <source>
        <dbReference type="ARBA" id="ARBA00022801"/>
    </source>
</evidence>
<dbReference type="InterPro" id="IPR017853">
    <property type="entry name" value="GH"/>
</dbReference>
<evidence type="ECO:0000313" key="6">
    <source>
        <dbReference type="Proteomes" id="UP000289340"/>
    </source>
</evidence>
<dbReference type="SUPFAM" id="SSF51445">
    <property type="entry name" value="(Trans)glycosidases"/>
    <property type="match status" value="1"/>
</dbReference>
<name>A0A445LA41_GLYSO</name>
<dbReference type="AlphaFoldDB" id="A0A445LA41"/>
<feature type="non-terminal residue" evidence="5">
    <location>
        <position position="1"/>
    </location>
</feature>
<dbReference type="PRINTS" id="PR00740">
    <property type="entry name" value="GLHYDRLASE27"/>
</dbReference>
<dbReference type="PANTHER" id="PTHR11452:SF73">
    <property type="entry name" value="ALPHA-GALACTOSIDASE"/>
    <property type="match status" value="1"/>
</dbReference>
<keyword evidence="3 4" id="KW-0326">Glycosidase</keyword>
<sequence>TGVKIIHARVSVAQWYFGFNRIQLGIYSDTGNQTCSKRMPGSLGHEEQDAQTFASWGVGYLKYDNCENDGILATERYPPMSEALLKTGRLIIFSMCE</sequence>
<dbReference type="EMBL" id="QZWG01000003">
    <property type="protein sequence ID" value="RZC19784.1"/>
    <property type="molecule type" value="Genomic_DNA"/>
</dbReference>
<keyword evidence="4" id="KW-1015">Disulfide bond</keyword>
<dbReference type="Gene3D" id="3.20.20.70">
    <property type="entry name" value="Aldolase class I"/>
    <property type="match status" value="1"/>
</dbReference>
<organism evidence="5 6">
    <name type="scientific">Glycine soja</name>
    <name type="common">Wild soybean</name>
    <dbReference type="NCBI Taxonomy" id="3848"/>
    <lineage>
        <taxon>Eukaryota</taxon>
        <taxon>Viridiplantae</taxon>
        <taxon>Streptophyta</taxon>
        <taxon>Embryophyta</taxon>
        <taxon>Tracheophyta</taxon>
        <taxon>Spermatophyta</taxon>
        <taxon>Magnoliopsida</taxon>
        <taxon>eudicotyledons</taxon>
        <taxon>Gunneridae</taxon>
        <taxon>Pentapetalae</taxon>
        <taxon>rosids</taxon>
        <taxon>fabids</taxon>
        <taxon>Fabales</taxon>
        <taxon>Fabaceae</taxon>
        <taxon>Papilionoideae</taxon>
        <taxon>50 kb inversion clade</taxon>
        <taxon>NPAAA clade</taxon>
        <taxon>indigoferoid/millettioid clade</taxon>
        <taxon>Phaseoleae</taxon>
        <taxon>Glycine</taxon>
        <taxon>Glycine subgen. Soja</taxon>
    </lineage>
</organism>
<proteinExistence type="inferred from homology"/>
<dbReference type="PANTHER" id="PTHR11452">
    <property type="entry name" value="ALPHA-GALACTOSIDASE/ALPHA-N-ACETYLGALACTOSAMINIDASE"/>
    <property type="match status" value="1"/>
</dbReference>
<dbReference type="Proteomes" id="UP000289340">
    <property type="component" value="Chromosome 3"/>
</dbReference>
<comment type="similarity">
    <text evidence="1 4">Belongs to the glycosyl hydrolase 27 family.</text>
</comment>
<gene>
    <name evidence="5" type="ORF">D0Y65_006576</name>
</gene>
<dbReference type="GO" id="GO:0005975">
    <property type="term" value="P:carbohydrate metabolic process"/>
    <property type="evidence" value="ECO:0007669"/>
    <property type="project" value="InterPro"/>
</dbReference>